<evidence type="ECO:0000259" key="9">
    <source>
        <dbReference type="Pfam" id="PF00924"/>
    </source>
</evidence>
<organism evidence="11 12">
    <name type="scientific">Parapontixanthobacter aurantiacus</name>
    <dbReference type="NCBI Taxonomy" id="1463599"/>
    <lineage>
        <taxon>Bacteria</taxon>
        <taxon>Pseudomonadati</taxon>
        <taxon>Pseudomonadota</taxon>
        <taxon>Alphaproteobacteria</taxon>
        <taxon>Sphingomonadales</taxon>
        <taxon>Erythrobacteraceae</taxon>
        <taxon>Parapontixanthobacter</taxon>
    </lineage>
</organism>
<feature type="region of interest" description="Disordered" evidence="7">
    <location>
        <begin position="1"/>
        <end position="34"/>
    </location>
</feature>
<name>A0A844ZC50_9SPHN</name>
<keyword evidence="6 8" id="KW-0472">Membrane</keyword>
<evidence type="ECO:0000313" key="12">
    <source>
        <dbReference type="Proteomes" id="UP000433104"/>
    </source>
</evidence>
<dbReference type="InterPro" id="IPR052702">
    <property type="entry name" value="MscS-like_channel"/>
</dbReference>
<dbReference type="Gene3D" id="3.30.70.100">
    <property type="match status" value="1"/>
</dbReference>
<dbReference type="Gene3D" id="2.30.30.60">
    <property type="match status" value="1"/>
</dbReference>
<evidence type="ECO:0000256" key="3">
    <source>
        <dbReference type="ARBA" id="ARBA00022475"/>
    </source>
</evidence>
<feature type="compositionally biased region" description="Polar residues" evidence="7">
    <location>
        <begin position="1"/>
        <end position="15"/>
    </location>
</feature>
<feature type="transmembrane region" description="Helical" evidence="8">
    <location>
        <begin position="148"/>
        <end position="176"/>
    </location>
</feature>
<dbReference type="Gene3D" id="1.10.287.1260">
    <property type="match status" value="1"/>
</dbReference>
<feature type="domain" description="Mechanosensitive ion channel MscS" evidence="9">
    <location>
        <begin position="165"/>
        <end position="235"/>
    </location>
</feature>
<dbReference type="Pfam" id="PF00924">
    <property type="entry name" value="MS_channel_2nd"/>
    <property type="match status" value="1"/>
</dbReference>
<dbReference type="InterPro" id="IPR049278">
    <property type="entry name" value="MS_channel_C"/>
</dbReference>
<comment type="caution">
    <text evidence="11">The sequence shown here is derived from an EMBL/GenBank/DDBJ whole genome shotgun (WGS) entry which is preliminary data.</text>
</comment>
<dbReference type="InterPro" id="IPR010920">
    <property type="entry name" value="LSM_dom_sf"/>
</dbReference>
<accession>A0A844ZC50</accession>
<dbReference type="SUPFAM" id="SSF50182">
    <property type="entry name" value="Sm-like ribonucleoproteins"/>
    <property type="match status" value="1"/>
</dbReference>
<keyword evidence="4 8" id="KW-0812">Transmembrane</keyword>
<dbReference type="GO" id="GO:0005886">
    <property type="term" value="C:plasma membrane"/>
    <property type="evidence" value="ECO:0007669"/>
    <property type="project" value="UniProtKB-SubCell"/>
</dbReference>
<keyword evidence="5 8" id="KW-1133">Transmembrane helix</keyword>
<dbReference type="SUPFAM" id="SSF82861">
    <property type="entry name" value="Mechanosensitive channel protein MscS (YggB), transmembrane region"/>
    <property type="match status" value="1"/>
</dbReference>
<feature type="domain" description="Mechanosensitive ion channel MscS C-terminal" evidence="10">
    <location>
        <begin position="245"/>
        <end position="327"/>
    </location>
</feature>
<dbReference type="PANTHER" id="PTHR30347:SF1">
    <property type="entry name" value="MECHANOSENSITIVE CHANNEL MSCK"/>
    <property type="match status" value="1"/>
</dbReference>
<comment type="subcellular location">
    <subcellularLocation>
        <location evidence="1">Cell membrane</location>
        <topology evidence="1">Multi-pass membrane protein</topology>
    </subcellularLocation>
</comment>
<comment type="similarity">
    <text evidence="2">Belongs to the MscS (TC 1.A.23) family.</text>
</comment>
<dbReference type="SUPFAM" id="SSF82689">
    <property type="entry name" value="Mechanosensitive channel protein MscS (YggB), C-terminal domain"/>
    <property type="match status" value="1"/>
</dbReference>
<protein>
    <submittedName>
        <fullName evidence="11">Mechanosensitive ion channel</fullName>
    </submittedName>
</protein>
<evidence type="ECO:0000256" key="4">
    <source>
        <dbReference type="ARBA" id="ARBA00022692"/>
    </source>
</evidence>
<dbReference type="Proteomes" id="UP000433104">
    <property type="component" value="Unassembled WGS sequence"/>
</dbReference>
<evidence type="ECO:0000256" key="8">
    <source>
        <dbReference type="SAM" id="Phobius"/>
    </source>
</evidence>
<dbReference type="PANTHER" id="PTHR30347">
    <property type="entry name" value="POTASSIUM CHANNEL RELATED"/>
    <property type="match status" value="1"/>
</dbReference>
<dbReference type="InterPro" id="IPR011014">
    <property type="entry name" value="MscS_channel_TM-2"/>
</dbReference>
<dbReference type="InterPro" id="IPR023408">
    <property type="entry name" value="MscS_beta-dom_sf"/>
</dbReference>
<dbReference type="EMBL" id="WTYW01000001">
    <property type="protein sequence ID" value="MXO84723.1"/>
    <property type="molecule type" value="Genomic_DNA"/>
</dbReference>
<dbReference type="Pfam" id="PF21082">
    <property type="entry name" value="MS_channel_3rd"/>
    <property type="match status" value="1"/>
</dbReference>
<evidence type="ECO:0000256" key="2">
    <source>
        <dbReference type="ARBA" id="ARBA00008017"/>
    </source>
</evidence>
<dbReference type="InterPro" id="IPR006685">
    <property type="entry name" value="MscS_channel_2nd"/>
</dbReference>
<dbReference type="AlphaFoldDB" id="A0A844ZC50"/>
<keyword evidence="3" id="KW-1003">Cell membrane</keyword>
<evidence type="ECO:0000256" key="6">
    <source>
        <dbReference type="ARBA" id="ARBA00023136"/>
    </source>
</evidence>
<dbReference type="OrthoDB" id="9799209at2"/>
<sequence>MTAASAPSNPSSGESGTPLPEADATPQAWSMAEEAPQGSVTAAEGIKEVVASRSETAGSLLETLDDAALSLGDMRLSLLDVFVVAAILVGVMFMAWLLSKFAHSAVRRVSKLDGAQQLLVEKLLTIAVWGSAFFIGIDLLGIDLTALAVFSGAFGLAIGFGLQKTFGNLIAGIILLMDRSIKPGDVIAVADTAGRETFGQIRKIGIRAVSVTTRDQREYLIPNENLMINQVENWSYSSKNVRMQVEVGVSYNTDLDLAEKLMLEAADQVDRILKSPPPTVWMSAYGDSSVNFIIQCWIEDPEDGVGNVRSAVLKALWKLFKEHDVEIPFPQRDLNLRGNAQFDQLVAALSQRLADEKRQDRGR</sequence>
<evidence type="ECO:0000259" key="10">
    <source>
        <dbReference type="Pfam" id="PF21082"/>
    </source>
</evidence>
<feature type="transmembrane region" description="Helical" evidence="8">
    <location>
        <begin position="76"/>
        <end position="98"/>
    </location>
</feature>
<evidence type="ECO:0000256" key="7">
    <source>
        <dbReference type="SAM" id="MobiDB-lite"/>
    </source>
</evidence>
<evidence type="ECO:0000313" key="11">
    <source>
        <dbReference type="EMBL" id="MXO84723.1"/>
    </source>
</evidence>
<evidence type="ECO:0000256" key="1">
    <source>
        <dbReference type="ARBA" id="ARBA00004651"/>
    </source>
</evidence>
<proteinExistence type="inferred from homology"/>
<dbReference type="GO" id="GO:0008381">
    <property type="term" value="F:mechanosensitive monoatomic ion channel activity"/>
    <property type="evidence" value="ECO:0007669"/>
    <property type="project" value="UniProtKB-ARBA"/>
</dbReference>
<dbReference type="InterPro" id="IPR011066">
    <property type="entry name" value="MscS_channel_C_sf"/>
</dbReference>
<evidence type="ECO:0000256" key="5">
    <source>
        <dbReference type="ARBA" id="ARBA00022989"/>
    </source>
</evidence>
<feature type="transmembrane region" description="Helical" evidence="8">
    <location>
        <begin position="119"/>
        <end position="142"/>
    </location>
</feature>
<dbReference type="RefSeq" id="WP_160681252.1">
    <property type="nucleotide sequence ID" value="NZ_WTYW01000001.1"/>
</dbReference>
<reference evidence="11 12" key="1">
    <citation type="submission" date="2019-12" db="EMBL/GenBank/DDBJ databases">
        <title>Genomic-based taxomic classification of the family Erythrobacteraceae.</title>
        <authorList>
            <person name="Xu L."/>
        </authorList>
    </citation>
    <scope>NUCLEOTIDE SEQUENCE [LARGE SCALE GENOMIC DNA]</scope>
    <source>
        <strain evidence="11 12">MCCC 1A09962</strain>
    </source>
</reference>
<gene>
    <name evidence="11" type="ORF">GRI38_01565</name>
</gene>
<keyword evidence="12" id="KW-1185">Reference proteome</keyword>